<dbReference type="InterPro" id="IPR000595">
    <property type="entry name" value="cNMP-bd_dom"/>
</dbReference>
<feature type="domain" description="Cyclic nucleotide-binding" evidence="2">
    <location>
        <begin position="145"/>
        <end position="271"/>
    </location>
</feature>
<accession>A0AAE0GBU2</accession>
<feature type="compositionally biased region" description="Basic and acidic residues" evidence="1">
    <location>
        <begin position="979"/>
        <end position="995"/>
    </location>
</feature>
<dbReference type="SMART" id="SM00100">
    <property type="entry name" value="cNMP"/>
    <property type="match status" value="2"/>
</dbReference>
<evidence type="ECO:0000259" key="2">
    <source>
        <dbReference type="PROSITE" id="PS50042"/>
    </source>
</evidence>
<dbReference type="Proteomes" id="UP001190700">
    <property type="component" value="Unassembled WGS sequence"/>
</dbReference>
<feature type="region of interest" description="Disordered" evidence="1">
    <location>
        <begin position="975"/>
        <end position="1011"/>
    </location>
</feature>
<gene>
    <name evidence="3" type="ORF">CYMTET_16527</name>
</gene>
<dbReference type="PANTHER" id="PTHR23011">
    <property type="entry name" value="CYCLIC NUCLEOTIDE-BINDING DOMAIN CONTAINING PROTEIN"/>
    <property type="match status" value="1"/>
</dbReference>
<sequence length="1462" mass="160606">MQVLFDRPLKTGEDTVPRREEIVKEEDATDLLLLVKSKRLAKQVKARTQAALALAKKKTRRTSTAHLLHNCVTRNAVKQALGVSAELTASDLGLSSTAEEDIPELLLALTHENSSILRKLLRFAPEERTEDHAAWMARRMRDILFFHSYDKAHLQRIALQMRYLHVAADKCIFAEGGVAEDVYLCLRGRLHLTAPVSDDQPDQPQLGLGAGDVFGEAAGPRDIHSDVAYHRFTVKSETDVELCYFDRKLLLELVKEGAALRSLDVETLAHLSRLVKRAPEHRPLEGLRQVCQRVEEVGGLPFISGGLRSVVHLLKAAKCIRAPAGSVVVEEGSPDVFHLLLSGRAVVHVKALHGKIGVQDLARFYRDSVSGDASQVAEVQKMFQVQGAALGLEMLTAGDSVGELGAELAEANDGRARRLHRNRLYKVEEDNANADVVYQPASVVTMEDTVLLCIDANILATVVQSVAVGNSTLSALAQAVFIPPEQREMPHANLILDFFRTIPVFNQVEQRQQQVFWQKLTYRMLSPGEVVIRQGEKTDMQFYVVLTGRLIMTTRGKNGELTHSTPLDAWKTFGDLNVTTGTPRDATVHAQTTAELGVFDFTFYNTHLQKKLRIERRKRRMFLPTVSMLKLVEGINCSIYDRLASHLVPAEISKVDAASSATRIATIALRGSSGAQWTGAGSARRRDSTAPASDSLPRVVQGTKVVHKNEKLNRLIILRHGELMILYEFPRPAAPKLPQYNPRLAMHQRLLENAVKAERNDDVADCSEGKSGNNHGLMPRTVEMMTMLTGDVVGARSLGDELPEPDDIVASTDATLLSIPKAQLMDICGAHIKEVLKEYSRTQHHLRAERVDGIFRAQGHCVDNLRKAKASQAAAGPIDSARSDPGLSSSSGLLLLEDGDEDEDEEAPAPPPGSVEELVCRLQQAGVGQPMEQYTLKDAQQMFSRSLAFTKPGEDLMHEALSSHGLLFDSKMMEAAPGEPHKDGMHVTSRPDQHEAQPQSQAPAPGGPERGLISLGKFKLVATDILDNISMERQAKRLLRLLGSNEESEEEVAPDHVEQTSTSKPCPKADIHGSLVDAPAVYVSYSDARYPDRLQGNTVASTPLIPSSSAAPPEPTRLAARIRQERLAWQEAPDQRQPMPCSHTFSLCQPNPAASSALSPSSGRGSARVGCEPWAYDSNYGAAEEATALPDPTKAYPPCRNDVATYSIEVPTSCDIYTKVMPVTMRVVLPTKWQAKTKHDGRLDRESKRQRAQELRRRRSQAVADPGKHGKRSPNIKREIAIERPATGDPPSVNDSNAASPSKSSPTSPISSPGPRVPLSKLLKYESPQKCACGTHLLGRSPCPVMRRRQHNCFTPSSNVGLSDMRPPHNSLELWVPALNCDICYGILAGYKMAHFDTTRDVNMLSILKTLVQIRRSGWSTKRSKQTRVVTACQWLSATAAETGLLAGRVAQLANMRKEMDA</sequence>
<feature type="compositionally biased region" description="Low complexity" evidence="1">
    <location>
        <begin position="1300"/>
        <end position="1314"/>
    </location>
</feature>
<feature type="region of interest" description="Disordered" evidence="1">
    <location>
        <begin position="674"/>
        <end position="697"/>
    </location>
</feature>
<feature type="region of interest" description="Disordered" evidence="1">
    <location>
        <begin position="1234"/>
        <end position="1319"/>
    </location>
</feature>
<organism evidence="3 4">
    <name type="scientific">Cymbomonas tetramitiformis</name>
    <dbReference type="NCBI Taxonomy" id="36881"/>
    <lineage>
        <taxon>Eukaryota</taxon>
        <taxon>Viridiplantae</taxon>
        <taxon>Chlorophyta</taxon>
        <taxon>Pyramimonadophyceae</taxon>
        <taxon>Pyramimonadales</taxon>
        <taxon>Pyramimonadaceae</taxon>
        <taxon>Cymbomonas</taxon>
    </lineage>
</organism>
<feature type="compositionally biased region" description="Low complexity" evidence="1">
    <location>
        <begin position="883"/>
        <end position="894"/>
    </location>
</feature>
<name>A0AAE0GBU2_9CHLO</name>
<feature type="region of interest" description="Disordered" evidence="1">
    <location>
        <begin position="875"/>
        <end position="894"/>
    </location>
</feature>
<dbReference type="Pfam" id="PF00027">
    <property type="entry name" value="cNMP_binding"/>
    <property type="match status" value="1"/>
</dbReference>
<proteinExistence type="predicted"/>
<dbReference type="InterPro" id="IPR018490">
    <property type="entry name" value="cNMP-bd_dom_sf"/>
</dbReference>
<keyword evidence="4" id="KW-1185">Reference proteome</keyword>
<dbReference type="PANTHER" id="PTHR23011:SF28">
    <property type="entry name" value="CYCLIC NUCLEOTIDE-BINDING DOMAIN CONTAINING PROTEIN"/>
    <property type="match status" value="1"/>
</dbReference>
<evidence type="ECO:0000256" key="1">
    <source>
        <dbReference type="SAM" id="MobiDB-lite"/>
    </source>
</evidence>
<feature type="compositionally biased region" description="Basic and acidic residues" evidence="1">
    <location>
        <begin position="1237"/>
        <end position="1255"/>
    </location>
</feature>
<dbReference type="PROSITE" id="PS50042">
    <property type="entry name" value="CNMP_BINDING_3"/>
    <property type="match status" value="2"/>
</dbReference>
<evidence type="ECO:0000313" key="4">
    <source>
        <dbReference type="Proteomes" id="UP001190700"/>
    </source>
</evidence>
<dbReference type="CDD" id="cd00038">
    <property type="entry name" value="CAP_ED"/>
    <property type="match status" value="2"/>
</dbReference>
<comment type="caution">
    <text evidence="3">The sequence shown here is derived from an EMBL/GenBank/DDBJ whole genome shotgun (WGS) entry which is preliminary data.</text>
</comment>
<dbReference type="SUPFAM" id="SSF51206">
    <property type="entry name" value="cAMP-binding domain-like"/>
    <property type="match status" value="4"/>
</dbReference>
<dbReference type="InterPro" id="IPR014710">
    <property type="entry name" value="RmlC-like_jellyroll"/>
</dbReference>
<dbReference type="Gene3D" id="2.60.120.10">
    <property type="entry name" value="Jelly Rolls"/>
    <property type="match status" value="4"/>
</dbReference>
<feature type="domain" description="Cyclic nucleotide-binding" evidence="2">
    <location>
        <begin position="504"/>
        <end position="625"/>
    </location>
</feature>
<protein>
    <recommendedName>
        <fullName evidence="2">Cyclic nucleotide-binding domain-containing protein</fullName>
    </recommendedName>
</protein>
<reference evidence="3 4" key="1">
    <citation type="journal article" date="2015" name="Genome Biol. Evol.">
        <title>Comparative Genomics of a Bacterivorous Green Alga Reveals Evolutionary Causalities and Consequences of Phago-Mixotrophic Mode of Nutrition.</title>
        <authorList>
            <person name="Burns J.A."/>
            <person name="Paasch A."/>
            <person name="Narechania A."/>
            <person name="Kim E."/>
        </authorList>
    </citation>
    <scope>NUCLEOTIDE SEQUENCE [LARGE SCALE GENOMIC DNA]</scope>
    <source>
        <strain evidence="3 4">PLY_AMNH</strain>
    </source>
</reference>
<evidence type="ECO:0000313" key="3">
    <source>
        <dbReference type="EMBL" id="KAK3275335.1"/>
    </source>
</evidence>
<feature type="region of interest" description="Disordered" evidence="1">
    <location>
        <begin position="1045"/>
        <end position="1071"/>
    </location>
</feature>
<dbReference type="EMBL" id="LGRX02007283">
    <property type="protein sequence ID" value="KAK3275335.1"/>
    <property type="molecule type" value="Genomic_DNA"/>
</dbReference>